<dbReference type="InterPro" id="IPR027417">
    <property type="entry name" value="P-loop_NTPase"/>
</dbReference>
<evidence type="ECO:0000313" key="1">
    <source>
        <dbReference type="EMBL" id="MBC2575211.1"/>
    </source>
</evidence>
<name>A0ABR6TIH2_9FIRM</name>
<dbReference type="EMBL" id="JABGBW010000001">
    <property type="protein sequence ID" value="MBC2575211.1"/>
    <property type="molecule type" value="Genomic_DNA"/>
</dbReference>
<protein>
    <submittedName>
        <fullName evidence="1">Terminase</fullName>
    </submittedName>
</protein>
<proteinExistence type="predicted"/>
<accession>A0ABR6TIH2</accession>
<keyword evidence="2" id="KW-1185">Reference proteome</keyword>
<organism evidence="1 2">
    <name type="scientific">Peptostreptococcus canis</name>
    <dbReference type="NCBI Taxonomy" id="1159213"/>
    <lineage>
        <taxon>Bacteria</taxon>
        <taxon>Bacillati</taxon>
        <taxon>Bacillota</taxon>
        <taxon>Clostridia</taxon>
        <taxon>Peptostreptococcales</taxon>
        <taxon>Peptostreptococcaceae</taxon>
        <taxon>Peptostreptococcus</taxon>
    </lineage>
</organism>
<dbReference type="RefSeq" id="WP_185623248.1">
    <property type="nucleotide sequence ID" value="NZ_JABGBW010000001.1"/>
</dbReference>
<dbReference type="SUPFAM" id="SSF52540">
    <property type="entry name" value="P-loop containing nucleoside triphosphate hydrolases"/>
    <property type="match status" value="1"/>
</dbReference>
<sequence>MAKRLGSHTPTQYRYLPSKSNDCEFAVQTYENTGRKIQKWQENLLKEILGINEDGLWTHTKFGYSIPRRNGKNEVVAIRELRGLLKGEKGLHTAHRTTTSHSAFERLIKLLNDYGFVEKEDFRALRQMGLEKIEMIGEYDGSLSFRTRSAKGGLGEGFDYLIIDEAQEYTQDQESALKYVVTDSKNPQTIFCGTPPTMVSSGTVFVDMRDNVLDGRSKNTGWAEWSVDEMSDIRDKELWYKTNPSLGVIFTERSIEDEIGKDEIDFNIQRLGLWLKYNQKSAISQKDWERLKVNAIPKFIGDLFCGIKYGKNGTNVAVSIAVKTLSGKVFVESIDCRNIRSGNKWIIDFLCAANIKNLVIDGAGTQSILESELKEQKMKIKPIFPTVKEIIIANMKWEQAIFQECIRHNNQPSLTDVVTNCDKRLIGSQGGFGYKALFEDKEIALMDSAILAHWMCTENNTKRVKKQKVRY</sequence>
<reference evidence="1 2" key="1">
    <citation type="submission" date="2020-05" db="EMBL/GenBank/DDBJ databases">
        <title>Draft genome of xy-202 and genomic insight in genome of the genus Peptostreptococcus.</title>
        <authorList>
            <person name="Zhang Z."/>
        </authorList>
    </citation>
    <scope>NUCLEOTIDE SEQUENCE [LARGE SCALE GENOMIC DNA]</scope>
    <source>
        <strain evidence="1 2">DSM 27025</strain>
    </source>
</reference>
<evidence type="ECO:0000313" key="2">
    <source>
        <dbReference type="Proteomes" id="UP000713904"/>
    </source>
</evidence>
<comment type="caution">
    <text evidence="1">The sequence shown here is derived from an EMBL/GenBank/DDBJ whole genome shotgun (WGS) entry which is preliminary data.</text>
</comment>
<dbReference type="Gene3D" id="3.40.50.300">
    <property type="entry name" value="P-loop containing nucleotide triphosphate hydrolases"/>
    <property type="match status" value="1"/>
</dbReference>
<dbReference type="Proteomes" id="UP000713904">
    <property type="component" value="Unassembled WGS sequence"/>
</dbReference>
<gene>
    <name evidence="1" type="ORF">HLB29_00735</name>
</gene>